<dbReference type="EMBL" id="JACEHE010000018">
    <property type="protein sequence ID" value="MBA2949406.1"/>
    <property type="molecule type" value="Genomic_DNA"/>
</dbReference>
<comment type="caution">
    <text evidence="9">The sequence shown here is derived from an EMBL/GenBank/DDBJ whole genome shotgun (WGS) entry which is preliminary data.</text>
</comment>
<evidence type="ECO:0000256" key="4">
    <source>
        <dbReference type="ARBA" id="ARBA00023002"/>
    </source>
</evidence>
<comment type="similarity">
    <text evidence="2 7">Belongs to the iron/ascorbate-dependent oxidoreductase family.</text>
</comment>
<evidence type="ECO:0000256" key="6">
    <source>
        <dbReference type="ARBA" id="ARBA00023194"/>
    </source>
</evidence>
<evidence type="ECO:0000256" key="7">
    <source>
        <dbReference type="RuleBase" id="RU003682"/>
    </source>
</evidence>
<dbReference type="GO" id="GO:0046872">
    <property type="term" value="F:metal ion binding"/>
    <property type="evidence" value="ECO:0007669"/>
    <property type="project" value="UniProtKB-KW"/>
</dbReference>
<dbReference type="Pfam" id="PF03171">
    <property type="entry name" value="2OG-FeII_Oxy"/>
    <property type="match status" value="1"/>
</dbReference>
<dbReference type="PANTHER" id="PTHR10209">
    <property type="entry name" value="OXIDOREDUCTASE, 2OG-FE II OXYGENASE FAMILY PROTEIN"/>
    <property type="match status" value="1"/>
</dbReference>
<evidence type="ECO:0000256" key="5">
    <source>
        <dbReference type="ARBA" id="ARBA00023004"/>
    </source>
</evidence>
<dbReference type="PANTHER" id="PTHR10209:SF881">
    <property type="entry name" value="FI07970P-RELATED"/>
    <property type="match status" value="1"/>
</dbReference>
<dbReference type="PROSITE" id="PS51471">
    <property type="entry name" value="FE2OG_OXY"/>
    <property type="match status" value="1"/>
</dbReference>
<evidence type="ECO:0000256" key="2">
    <source>
        <dbReference type="ARBA" id="ARBA00008056"/>
    </source>
</evidence>
<gene>
    <name evidence="9" type="ORF">H1D24_27160</name>
</gene>
<evidence type="ECO:0000256" key="1">
    <source>
        <dbReference type="ARBA" id="ARBA00004792"/>
    </source>
</evidence>
<proteinExistence type="inferred from homology"/>
<dbReference type="Gene3D" id="2.60.120.330">
    <property type="entry name" value="B-lactam Antibiotic, Isopenicillin N Synthase, Chain"/>
    <property type="match status" value="1"/>
</dbReference>
<evidence type="ECO:0000256" key="3">
    <source>
        <dbReference type="ARBA" id="ARBA00022723"/>
    </source>
</evidence>
<evidence type="ECO:0000313" key="9">
    <source>
        <dbReference type="EMBL" id="MBA2949406.1"/>
    </source>
</evidence>
<reference evidence="9 10" key="1">
    <citation type="submission" date="2020-07" db="EMBL/GenBank/DDBJ databases">
        <title>Streptomyces isolated from Indian soil.</title>
        <authorList>
            <person name="Mandal S."/>
            <person name="Maiti P.K."/>
        </authorList>
    </citation>
    <scope>NUCLEOTIDE SEQUENCE [LARGE SCALE GENOMIC DNA]</scope>
    <source>
        <strain evidence="9 10">PSKA28</strain>
    </source>
</reference>
<dbReference type="GO" id="GO:0016491">
    <property type="term" value="F:oxidoreductase activity"/>
    <property type="evidence" value="ECO:0007669"/>
    <property type="project" value="UniProtKB-KW"/>
</dbReference>
<keyword evidence="5 7" id="KW-0408">Iron</keyword>
<organism evidence="9 10">
    <name type="scientific">Streptomyces himalayensis subsp. himalayensis</name>
    <dbReference type="NCBI Taxonomy" id="2756131"/>
    <lineage>
        <taxon>Bacteria</taxon>
        <taxon>Bacillati</taxon>
        <taxon>Actinomycetota</taxon>
        <taxon>Actinomycetes</taxon>
        <taxon>Kitasatosporales</taxon>
        <taxon>Streptomycetaceae</taxon>
        <taxon>Streptomyces</taxon>
        <taxon>Streptomyces himalayensis</taxon>
    </lineage>
</organism>
<protein>
    <submittedName>
        <fullName evidence="9">Isopenicillin N synthase family oxygenase</fullName>
    </submittedName>
</protein>
<dbReference type="InterPro" id="IPR026992">
    <property type="entry name" value="DIOX_N"/>
</dbReference>
<dbReference type="Proteomes" id="UP000545761">
    <property type="component" value="Unassembled WGS sequence"/>
</dbReference>
<dbReference type="InterPro" id="IPR044861">
    <property type="entry name" value="IPNS-like_FE2OG_OXY"/>
</dbReference>
<dbReference type="AlphaFoldDB" id="A0A7W0DQI0"/>
<dbReference type="PRINTS" id="PR00682">
    <property type="entry name" value="IPNSYNTHASE"/>
</dbReference>
<accession>A0A7W0DQI0</accession>
<keyword evidence="6" id="KW-0045">Antibiotic biosynthesis</keyword>
<name>A0A7W0DQI0_9ACTN</name>
<dbReference type="SUPFAM" id="SSF51197">
    <property type="entry name" value="Clavaminate synthase-like"/>
    <property type="match status" value="1"/>
</dbReference>
<keyword evidence="3 7" id="KW-0479">Metal-binding</keyword>
<dbReference type="GO" id="GO:0017000">
    <property type="term" value="P:antibiotic biosynthetic process"/>
    <property type="evidence" value="ECO:0007669"/>
    <property type="project" value="UniProtKB-KW"/>
</dbReference>
<comment type="pathway">
    <text evidence="1">Antibiotic biosynthesis.</text>
</comment>
<feature type="domain" description="Fe2OG dioxygenase" evidence="8">
    <location>
        <begin position="184"/>
        <end position="282"/>
    </location>
</feature>
<evidence type="ECO:0000259" key="8">
    <source>
        <dbReference type="PROSITE" id="PS51471"/>
    </source>
</evidence>
<dbReference type="InterPro" id="IPR027443">
    <property type="entry name" value="IPNS-like_sf"/>
</dbReference>
<dbReference type="InterPro" id="IPR005123">
    <property type="entry name" value="Oxoglu/Fe-dep_dioxygenase_dom"/>
</dbReference>
<sequence length="350" mass="38449">MTGTGKPVTASKDFTELPVVDASGLLHGGPEAQREVAEQLGRAAREVGFMYVSGHGIAPELFDGLLDAARRFFALPQEEKMRSWIGRSRNHRGFVPEGEEVFAQGTADRKEVFGLALDLPLDDPDVRAGTPLLGPNVWPDLDGFREATTAYYGAVLAFGQLLFRAFAVALGEEPDTFSRYATKAPSGLRLIHYPYDADALDRPGIGAHTDYECFTLLRPTGPGLEVLNGAGEWVDVPPLADAFVVNIGDMLELWTNGEFVSTTHRVRRVSEERYSFPLFFNVDYHTRVEPLPRFVTPDRPARPGLVAGEHLWSQVLQVYGYLKDRRAAGELTLPESALALSSGFGRELGD</sequence>
<evidence type="ECO:0000313" key="10">
    <source>
        <dbReference type="Proteomes" id="UP000545761"/>
    </source>
</evidence>
<keyword evidence="4 7" id="KW-0560">Oxidoreductase</keyword>
<dbReference type="Pfam" id="PF14226">
    <property type="entry name" value="DIOX_N"/>
    <property type="match status" value="1"/>
</dbReference>